<accession>A0A915IWW4</accession>
<keyword evidence="1" id="KW-1185">Reference proteome</keyword>
<reference evidence="2" key="1">
    <citation type="submission" date="2022-11" db="UniProtKB">
        <authorList>
            <consortium name="WormBaseParasite"/>
        </authorList>
    </citation>
    <scope>IDENTIFICATION</scope>
</reference>
<evidence type="ECO:0000313" key="2">
    <source>
        <dbReference type="WBParaSite" id="nRc.2.0.1.t18690-RA"/>
    </source>
</evidence>
<name>A0A915IWW4_ROMCU</name>
<proteinExistence type="predicted"/>
<sequence>MPPNFRTLFSRFNLSNASRGVAIHSQFSFKIHCRSRSICRRLPC</sequence>
<evidence type="ECO:0000313" key="1">
    <source>
        <dbReference type="Proteomes" id="UP000887565"/>
    </source>
</evidence>
<dbReference type="AlphaFoldDB" id="A0A915IWW4"/>
<dbReference type="WBParaSite" id="nRc.2.0.1.t18690-RA">
    <property type="protein sequence ID" value="nRc.2.0.1.t18690-RA"/>
    <property type="gene ID" value="nRc.2.0.1.g18690"/>
</dbReference>
<dbReference type="Proteomes" id="UP000887565">
    <property type="component" value="Unplaced"/>
</dbReference>
<organism evidence="1 2">
    <name type="scientific">Romanomermis culicivorax</name>
    <name type="common">Nematode worm</name>
    <dbReference type="NCBI Taxonomy" id="13658"/>
    <lineage>
        <taxon>Eukaryota</taxon>
        <taxon>Metazoa</taxon>
        <taxon>Ecdysozoa</taxon>
        <taxon>Nematoda</taxon>
        <taxon>Enoplea</taxon>
        <taxon>Dorylaimia</taxon>
        <taxon>Mermithida</taxon>
        <taxon>Mermithoidea</taxon>
        <taxon>Mermithidae</taxon>
        <taxon>Romanomermis</taxon>
    </lineage>
</organism>
<protein>
    <submittedName>
        <fullName evidence="2">Uncharacterized protein</fullName>
    </submittedName>
</protein>